<keyword evidence="2" id="KW-1185">Reference proteome</keyword>
<evidence type="ECO:0000313" key="1">
    <source>
        <dbReference type="EMBL" id="KAK3108270.1"/>
    </source>
</evidence>
<name>A0AA88YWL0_PINIB</name>
<comment type="caution">
    <text evidence="1">The sequence shown here is derived from an EMBL/GenBank/DDBJ whole genome shotgun (WGS) entry which is preliminary data.</text>
</comment>
<dbReference type="EMBL" id="VSWD01000001">
    <property type="protein sequence ID" value="KAK3108270.1"/>
    <property type="molecule type" value="Genomic_DNA"/>
</dbReference>
<evidence type="ECO:0000313" key="2">
    <source>
        <dbReference type="Proteomes" id="UP001186944"/>
    </source>
</evidence>
<organism evidence="1 2">
    <name type="scientific">Pinctada imbricata</name>
    <name type="common">Atlantic pearl-oyster</name>
    <name type="synonym">Pinctada martensii</name>
    <dbReference type="NCBI Taxonomy" id="66713"/>
    <lineage>
        <taxon>Eukaryota</taxon>
        <taxon>Metazoa</taxon>
        <taxon>Spiralia</taxon>
        <taxon>Lophotrochozoa</taxon>
        <taxon>Mollusca</taxon>
        <taxon>Bivalvia</taxon>
        <taxon>Autobranchia</taxon>
        <taxon>Pteriomorphia</taxon>
        <taxon>Pterioida</taxon>
        <taxon>Pterioidea</taxon>
        <taxon>Pteriidae</taxon>
        <taxon>Pinctada</taxon>
    </lineage>
</organism>
<gene>
    <name evidence="1" type="ORF">FSP39_004608</name>
</gene>
<proteinExistence type="predicted"/>
<dbReference type="AlphaFoldDB" id="A0AA88YWL0"/>
<reference evidence="1" key="1">
    <citation type="submission" date="2019-08" db="EMBL/GenBank/DDBJ databases">
        <title>The improved chromosome-level genome for the pearl oyster Pinctada fucata martensii using PacBio sequencing and Hi-C.</title>
        <authorList>
            <person name="Zheng Z."/>
        </authorList>
    </citation>
    <scope>NUCLEOTIDE SEQUENCE</scope>
    <source>
        <strain evidence="1">ZZ-2019</strain>
        <tissue evidence="1">Adductor muscle</tissue>
    </source>
</reference>
<accession>A0AA88YWL0</accession>
<dbReference type="Proteomes" id="UP001186944">
    <property type="component" value="Unassembled WGS sequence"/>
</dbReference>
<dbReference type="InterPro" id="IPR021109">
    <property type="entry name" value="Peptidase_aspartic_dom_sf"/>
</dbReference>
<protein>
    <submittedName>
        <fullName evidence="1">Uncharacterized protein</fullName>
    </submittedName>
</protein>
<sequence>MMKASFTEYIGAPISRTRQNALQADGVTPLDSIGEVHITLCRDKRVLHLDALVVNDLDIDVLAGMPFMKRNDVGIRPSKNQVTIGDSLVIQYLSDNSPSKVHHVRRAHAYILRSEPTQTVVWPGSFLELKIPNELHPESTSSMEPRVNRSTTYVWPKPGTIEAIGGKVRLLDDTTEPCLSVKTINYANFT</sequence>
<dbReference type="Gene3D" id="2.40.70.10">
    <property type="entry name" value="Acid Proteases"/>
    <property type="match status" value="1"/>
</dbReference>